<keyword evidence="1" id="KW-0560">Oxidoreductase</keyword>
<dbReference type="GO" id="GO:0050660">
    <property type="term" value="F:flavin adenine dinucleotide binding"/>
    <property type="evidence" value="ECO:0007669"/>
    <property type="project" value="TreeGrafter"/>
</dbReference>
<dbReference type="EMBL" id="CP048620">
    <property type="protein sequence ID" value="QPJ64341.1"/>
    <property type="molecule type" value="Genomic_DNA"/>
</dbReference>
<name>A0A7T0C0N6_9BACT</name>
<dbReference type="KEGG" id="nva:G3M78_02580"/>
<organism evidence="4 5">
    <name type="scientific">Candidatus Nitrohelix vancouverensis</name>
    <dbReference type="NCBI Taxonomy" id="2705534"/>
    <lineage>
        <taxon>Bacteria</taxon>
        <taxon>Pseudomonadati</taxon>
        <taxon>Nitrospinota/Tectimicrobiota group</taxon>
        <taxon>Nitrospinota</taxon>
        <taxon>Nitrospinia</taxon>
        <taxon>Nitrospinales</taxon>
        <taxon>Nitrospinaceae</taxon>
        <taxon>Candidatus Nitrohelix</taxon>
    </lineage>
</organism>
<reference evidence="5" key="1">
    <citation type="submission" date="2020-02" db="EMBL/GenBank/DDBJ databases">
        <title>Genomic and physiological characterization of two novel Nitrospinaceae genera.</title>
        <authorList>
            <person name="Mueller A.J."/>
            <person name="Jung M.-Y."/>
            <person name="Strachan C.R."/>
            <person name="Herbold C.W."/>
            <person name="Kirkegaard R.H."/>
            <person name="Daims H."/>
        </authorList>
    </citation>
    <scope>NUCLEOTIDE SEQUENCE [LARGE SCALE GENOMIC DNA]</scope>
</reference>
<evidence type="ECO:0000256" key="3">
    <source>
        <dbReference type="SAM" id="MobiDB-lite"/>
    </source>
</evidence>
<feature type="coiled-coil region" evidence="2">
    <location>
        <begin position="271"/>
        <end position="298"/>
    </location>
</feature>
<dbReference type="SUPFAM" id="SSF51905">
    <property type="entry name" value="FAD/NAD(P)-binding domain"/>
    <property type="match status" value="1"/>
</dbReference>
<dbReference type="PRINTS" id="PR00411">
    <property type="entry name" value="PNDRDTASEI"/>
</dbReference>
<gene>
    <name evidence="4" type="ORF">G3M78_02580</name>
</gene>
<sequence length="408" mass="45629">MPLIEAIVIGAGQAGLAMSRCLGRRIIPHIVLERGRIAERWRSERWDSLHLLTPNWHTRLPDWSYRGEDPEGYMSVPELVTFFEDYAQSFSAPIHAGRNVDSVQPIPKGYEVRAGSEIWHTRALIIATGHCDVPYVPDVAAGLNSQIVQLTAPQYRNPDQLDPGGVLIVGSGASGSQIAEEVAKSGRRVTLSVGRHRRLPRRYRNQDILWWIDRMGIFREPADPSTSRGFPAPQLVGSNEGRSLDLGILQELGVRLTGRVAAIEGVRVRFHSNLENSIQQAEEEMRNFLDRIDSFADAHELGGIAERPEPARPEPVSPAPPPDEIDLSNEGIRTVIWASGYRRAYPWLQMDLLDDQGELRHRDGVTDAPGIYVIGLRRQRLNHSNFIDGVGDDAEFLSEHILRHLAES</sequence>
<dbReference type="AlphaFoldDB" id="A0A7T0C0N6"/>
<dbReference type="Proteomes" id="UP000594464">
    <property type="component" value="Chromosome"/>
</dbReference>
<feature type="compositionally biased region" description="Pro residues" evidence="3">
    <location>
        <begin position="313"/>
        <end position="322"/>
    </location>
</feature>
<evidence type="ECO:0000256" key="2">
    <source>
        <dbReference type="SAM" id="Coils"/>
    </source>
</evidence>
<dbReference type="InterPro" id="IPR036188">
    <property type="entry name" value="FAD/NAD-bd_sf"/>
</dbReference>
<dbReference type="GO" id="GO:0004497">
    <property type="term" value="F:monooxygenase activity"/>
    <property type="evidence" value="ECO:0007669"/>
    <property type="project" value="TreeGrafter"/>
</dbReference>
<evidence type="ECO:0000313" key="5">
    <source>
        <dbReference type="Proteomes" id="UP000594464"/>
    </source>
</evidence>
<dbReference type="InterPro" id="IPR050982">
    <property type="entry name" value="Auxin_biosynth/cation_transpt"/>
</dbReference>
<dbReference type="Pfam" id="PF13738">
    <property type="entry name" value="Pyr_redox_3"/>
    <property type="match status" value="1"/>
</dbReference>
<evidence type="ECO:0000313" key="4">
    <source>
        <dbReference type="EMBL" id="QPJ64341.1"/>
    </source>
</evidence>
<proteinExistence type="predicted"/>
<dbReference type="PANTHER" id="PTHR43539">
    <property type="entry name" value="FLAVIN-BINDING MONOOXYGENASE-LIKE PROTEIN (AFU_ORTHOLOGUE AFUA_4G09220)"/>
    <property type="match status" value="1"/>
</dbReference>
<keyword evidence="2" id="KW-0175">Coiled coil</keyword>
<evidence type="ECO:0000256" key="1">
    <source>
        <dbReference type="ARBA" id="ARBA00023002"/>
    </source>
</evidence>
<dbReference type="PANTHER" id="PTHR43539:SF78">
    <property type="entry name" value="FLAVIN-CONTAINING MONOOXYGENASE"/>
    <property type="match status" value="1"/>
</dbReference>
<accession>A0A7T0C0N6</accession>
<feature type="region of interest" description="Disordered" evidence="3">
    <location>
        <begin position="304"/>
        <end position="325"/>
    </location>
</feature>
<dbReference type="Gene3D" id="3.50.50.60">
    <property type="entry name" value="FAD/NAD(P)-binding domain"/>
    <property type="match status" value="1"/>
</dbReference>
<protein>
    <submittedName>
        <fullName evidence="4">NAD(P)-binding domain-containing protein</fullName>
    </submittedName>
</protein>